<reference evidence="2" key="1">
    <citation type="submission" date="2018-05" db="EMBL/GenBank/DDBJ databases">
        <authorList>
            <person name="Lanie J.A."/>
            <person name="Ng W.-L."/>
            <person name="Kazmierczak K.M."/>
            <person name="Andrzejewski T.M."/>
            <person name="Davidsen T.M."/>
            <person name="Wayne K.J."/>
            <person name="Tettelin H."/>
            <person name="Glass J.I."/>
            <person name="Rusch D."/>
            <person name="Podicherti R."/>
            <person name="Tsui H.-C.T."/>
            <person name="Winkler M.E."/>
        </authorList>
    </citation>
    <scope>NUCLEOTIDE SEQUENCE</scope>
</reference>
<dbReference type="InterPro" id="IPR041698">
    <property type="entry name" value="Methyltransf_25"/>
</dbReference>
<proteinExistence type="predicted"/>
<name>A0A382MLN7_9ZZZZ</name>
<gene>
    <name evidence="2" type="ORF">METZ01_LOCUS302593</name>
</gene>
<feature type="non-terminal residue" evidence="2">
    <location>
        <position position="346"/>
    </location>
</feature>
<dbReference type="Gene3D" id="3.40.50.150">
    <property type="entry name" value="Vaccinia Virus protein VP39"/>
    <property type="match status" value="1"/>
</dbReference>
<dbReference type="AlphaFoldDB" id="A0A382MLN7"/>
<dbReference type="InterPro" id="IPR029063">
    <property type="entry name" value="SAM-dependent_MTases_sf"/>
</dbReference>
<dbReference type="SUPFAM" id="SSF53335">
    <property type="entry name" value="S-adenosyl-L-methionine-dependent methyltransferases"/>
    <property type="match status" value="1"/>
</dbReference>
<dbReference type="CDD" id="cd02440">
    <property type="entry name" value="AdoMet_MTases"/>
    <property type="match status" value="1"/>
</dbReference>
<feature type="domain" description="Methyltransferase" evidence="1">
    <location>
        <begin position="173"/>
        <end position="269"/>
    </location>
</feature>
<organism evidence="2">
    <name type="scientific">marine metagenome</name>
    <dbReference type="NCBI Taxonomy" id="408172"/>
    <lineage>
        <taxon>unclassified sequences</taxon>
        <taxon>metagenomes</taxon>
        <taxon>ecological metagenomes</taxon>
    </lineage>
</organism>
<dbReference type="PANTHER" id="PTHR43591:SF99">
    <property type="entry name" value="OS06G0646000 PROTEIN"/>
    <property type="match status" value="1"/>
</dbReference>
<dbReference type="PANTHER" id="PTHR43591">
    <property type="entry name" value="METHYLTRANSFERASE"/>
    <property type="match status" value="1"/>
</dbReference>
<accession>A0A382MLN7</accession>
<evidence type="ECO:0000313" key="2">
    <source>
        <dbReference type="EMBL" id="SVC49739.1"/>
    </source>
</evidence>
<dbReference type="GO" id="GO:0008168">
    <property type="term" value="F:methyltransferase activity"/>
    <property type="evidence" value="ECO:0007669"/>
    <property type="project" value="TreeGrafter"/>
</dbReference>
<sequence length="346" mass="39095">MTTRPEIDFAAKTNESYSHSLKYFWKDAPYKQVVEEAKACGANDVEGLERTMRPSRAYQLYGWLERRAQQVKYQSRWGMSRVLAPQTERLSSILEKGATRYTERLHLDPEMAMPDYVANTDIHQIPGGIWNGDETAFVYEWATSGVSFSMLDPDTPLNWYAELMRDRFAPTAVLDIGCTIGASTRALKRTMPSADIHGCDVSAPAVSLAHLRSIEADLDISFWQMNGESLNFEGNRFNLVTSHWLLHEVPPSALRRIMAEGRRVLEPGGAFAMYDMYLTPGGNIDAWLLDGYAARNNEPFMYQARNLDLEQELRAAGFVDVEIELSGLQKNSSLQSGELPQNRTHL</sequence>
<dbReference type="Pfam" id="PF13649">
    <property type="entry name" value="Methyltransf_25"/>
    <property type="match status" value="1"/>
</dbReference>
<dbReference type="EMBL" id="UINC01094476">
    <property type="protein sequence ID" value="SVC49739.1"/>
    <property type="molecule type" value="Genomic_DNA"/>
</dbReference>
<protein>
    <recommendedName>
        <fullName evidence="1">Methyltransferase domain-containing protein</fullName>
    </recommendedName>
</protein>
<evidence type="ECO:0000259" key="1">
    <source>
        <dbReference type="Pfam" id="PF13649"/>
    </source>
</evidence>